<evidence type="ECO:0000313" key="3">
    <source>
        <dbReference type="EMBL" id="JAT61234.1"/>
    </source>
</evidence>
<dbReference type="PROSITE" id="PS00973">
    <property type="entry name" value="USP_2"/>
    <property type="match status" value="1"/>
</dbReference>
<accession>A0A1D1Z2Z0</accession>
<gene>
    <name evidence="3" type="primary">UBP23_7</name>
    <name evidence="3" type="ORF">g.102587</name>
</gene>
<dbReference type="GO" id="GO:0004843">
    <property type="term" value="F:cysteine-type deubiquitinase activity"/>
    <property type="evidence" value="ECO:0007669"/>
    <property type="project" value="InterPro"/>
</dbReference>
<dbReference type="SUPFAM" id="SSF54001">
    <property type="entry name" value="Cysteine proteinases"/>
    <property type="match status" value="1"/>
</dbReference>
<dbReference type="GO" id="GO:0005829">
    <property type="term" value="C:cytosol"/>
    <property type="evidence" value="ECO:0007669"/>
    <property type="project" value="TreeGrafter"/>
</dbReference>
<dbReference type="GO" id="GO:0016579">
    <property type="term" value="P:protein deubiquitination"/>
    <property type="evidence" value="ECO:0007669"/>
    <property type="project" value="InterPro"/>
</dbReference>
<dbReference type="PANTHER" id="PTHR24006:SF663">
    <property type="entry name" value="UBIQUITIN CARBOXYL-TERMINAL HYDROLASE 23"/>
    <property type="match status" value="1"/>
</dbReference>
<dbReference type="InterPro" id="IPR050164">
    <property type="entry name" value="Peptidase_C19"/>
</dbReference>
<dbReference type="PANTHER" id="PTHR24006">
    <property type="entry name" value="UBIQUITIN CARBOXYL-TERMINAL HYDROLASE"/>
    <property type="match status" value="1"/>
</dbReference>
<reference evidence="3" key="1">
    <citation type="submission" date="2015-07" db="EMBL/GenBank/DDBJ databases">
        <title>Transcriptome Assembly of Anthurium amnicola.</title>
        <authorList>
            <person name="Suzuki J."/>
        </authorList>
    </citation>
    <scope>NUCLEOTIDE SEQUENCE</scope>
</reference>
<dbReference type="InterPro" id="IPR018200">
    <property type="entry name" value="USP_CS"/>
</dbReference>
<dbReference type="Pfam" id="PF00443">
    <property type="entry name" value="UCH"/>
    <property type="match status" value="1"/>
</dbReference>
<dbReference type="AlphaFoldDB" id="A0A1D1Z2Z0"/>
<comment type="similarity">
    <text evidence="1">Belongs to the peptidase C19 family.</text>
</comment>
<dbReference type="InterPro" id="IPR001394">
    <property type="entry name" value="Peptidase_C19_UCH"/>
</dbReference>
<dbReference type="InterPro" id="IPR038765">
    <property type="entry name" value="Papain-like_cys_pep_sf"/>
</dbReference>
<name>A0A1D1Z2Z0_9ARAE</name>
<protein>
    <submittedName>
        <fullName evidence="3">Ubiquitin carboxyl-terminal hydrolase 23</fullName>
    </submittedName>
</protein>
<dbReference type="InterPro" id="IPR028889">
    <property type="entry name" value="USP"/>
</dbReference>
<proteinExistence type="inferred from homology"/>
<dbReference type="PROSITE" id="PS50235">
    <property type="entry name" value="USP_3"/>
    <property type="match status" value="1"/>
</dbReference>
<feature type="domain" description="USP" evidence="2">
    <location>
        <begin position="1"/>
        <end position="260"/>
    </location>
</feature>
<dbReference type="GO" id="GO:0005634">
    <property type="term" value="C:nucleus"/>
    <property type="evidence" value="ECO:0007669"/>
    <property type="project" value="TreeGrafter"/>
</dbReference>
<organism evidence="3">
    <name type="scientific">Anthurium amnicola</name>
    <dbReference type="NCBI Taxonomy" id="1678845"/>
    <lineage>
        <taxon>Eukaryota</taxon>
        <taxon>Viridiplantae</taxon>
        <taxon>Streptophyta</taxon>
        <taxon>Embryophyta</taxon>
        <taxon>Tracheophyta</taxon>
        <taxon>Spermatophyta</taxon>
        <taxon>Magnoliopsida</taxon>
        <taxon>Liliopsida</taxon>
        <taxon>Araceae</taxon>
        <taxon>Pothoideae</taxon>
        <taxon>Potheae</taxon>
        <taxon>Anthurium</taxon>
    </lineage>
</organism>
<dbReference type="FunFam" id="3.90.70.10:FF:000078">
    <property type="entry name" value="Ubiquitin carboxyl-terminal hydrolase 23"/>
    <property type="match status" value="1"/>
</dbReference>
<evidence type="ECO:0000259" key="2">
    <source>
        <dbReference type="PROSITE" id="PS50235"/>
    </source>
</evidence>
<dbReference type="Gene3D" id="3.90.70.10">
    <property type="entry name" value="Cysteine proteinases"/>
    <property type="match status" value="1"/>
</dbReference>
<keyword evidence="3" id="KW-0378">Hydrolase</keyword>
<sequence>MCALQNHVMVALQSTGKILRPSHLVKNLRFISGNFRNSRQEDAHEYMVNLLESMHKCCLPSGIASESPSAYEKSLVHKIFGGRLRSQVKCLQCSYCSNKFDPFLDLSLEIVKADTLHKALSHFTAVEQLDGGEKQYQCQQCKQKVRAVKQLTIHKAPYVLTVHLKRFDSALPGEKIKKKVEFEPTLDLKRYVSSSCDEDLKYTLYGVLVHAGSETHSGHYYCFVRTSSGTWYSLNDHQVFQVSEKTVLQQKAYMLFYVRNVRSSAPKRALGAVCKENRPANASGNKKLPVYCLDSKKAVQDCPRESRAKQSDAISKTNTCPLGVSMPLKDISSEKSLLKKTSLSSDLLSKDAHKPVLSEDYYIVCSSSKIYSMKEPSPTVCPLSSARGKHSVAESLVDKASSGDNSNNLSGKDLVQSAQSKDVSVCAIPSGTVRSASTSEVLIAVCSPVEDCSITRSRAPNSLMKDDVPTDSTVCVDKSNMCVMCPSKCKAMLNPSVEKIGAVHEKHDAQNIKERVDGTKRKPHSFLDHGRATLCNRSSAVDGPEGLRIAHVQCQGAIVSEGGSNDMVAAKVLESISKESEQCDLSNNKLSISCCSSQEAAGRTEFHKIVRKQKISKHSHVRNFKFGSRRLFLSYLIPVKRNVKKKKHQRNKKMCLNAEDDQIFGTLEGNIQGVQGASKTVMVTAIDVDGVHSTKKRSCNSLRRESGTATDVDKVHSKRKRLHHSLGRVNVLHGLGDVNILKDGSVNAKDSDGGRRCVMNSAETSLSLEGDQQSAREACTSSNSAYHVSRNLLRGLGEVAVARWGDRDSLAEVASLIDDKPTNIGYMLHEWAKEYDRGKKKVKRSRRLSGGKKHFRDFTAAGTQKMRMDQASSGNKPFRICG</sequence>
<dbReference type="EMBL" id="GDJX01006702">
    <property type="protein sequence ID" value="JAT61234.1"/>
    <property type="molecule type" value="Transcribed_RNA"/>
</dbReference>
<evidence type="ECO:0000256" key="1">
    <source>
        <dbReference type="ARBA" id="ARBA00009085"/>
    </source>
</evidence>